<keyword evidence="1" id="KW-0489">Methyltransferase</keyword>
<dbReference type="InterPro" id="IPR029063">
    <property type="entry name" value="SAM-dependent_MTases_sf"/>
</dbReference>
<organism evidence="1 2">
    <name type="scientific">Novosphingobium sediminicola</name>
    <dbReference type="NCBI Taxonomy" id="563162"/>
    <lineage>
        <taxon>Bacteria</taxon>
        <taxon>Pseudomonadati</taxon>
        <taxon>Pseudomonadota</taxon>
        <taxon>Alphaproteobacteria</taxon>
        <taxon>Sphingomonadales</taxon>
        <taxon>Sphingomonadaceae</taxon>
        <taxon>Novosphingobium</taxon>
    </lineage>
</organism>
<dbReference type="Gene3D" id="3.40.50.150">
    <property type="entry name" value="Vaccinia Virus protein VP39"/>
    <property type="match status" value="1"/>
</dbReference>
<gene>
    <name evidence="1" type="ORF">GGR38_004795</name>
</gene>
<dbReference type="SUPFAM" id="SSF53335">
    <property type="entry name" value="S-adenosyl-L-methionine-dependent methyltransferases"/>
    <property type="match status" value="1"/>
</dbReference>
<dbReference type="CDD" id="cd02440">
    <property type="entry name" value="AdoMet_MTases"/>
    <property type="match status" value="1"/>
</dbReference>
<comment type="caution">
    <text evidence="1">The sequence shown here is derived from an EMBL/GenBank/DDBJ whole genome shotgun (WGS) entry which is preliminary data.</text>
</comment>
<name>A0A7W6G926_9SPHN</name>
<dbReference type="RefSeq" id="WP_183629420.1">
    <property type="nucleotide sequence ID" value="NZ_JACIDX010000038.1"/>
</dbReference>
<evidence type="ECO:0000313" key="1">
    <source>
        <dbReference type="EMBL" id="MBB3957820.1"/>
    </source>
</evidence>
<dbReference type="EMBL" id="JACIDX010000038">
    <property type="protein sequence ID" value="MBB3957820.1"/>
    <property type="molecule type" value="Genomic_DNA"/>
</dbReference>
<sequence length="298" mass="33057">MLDDLHAILLRNDPVDIGQHMALLISRLLEVRRLGPECWQRFRDHFADHDVCHFLRADPITGRAAGKPRGYAGDAELIDLIYFGWPGELSVDRAGAKAIYDYVHSSPSCAAVRYRREVLANRIDAIASRVDGPTIFAIAAGHLREASLSRAFRDGKVGRMIALDQDPDSLSEIARCHPVGVEILHNSVKDLLTGEVAIPPVDLIYAAGLYDYLPDAVAKRLTRVVCRQLKPGGVFLFANFTADVVDAGYMESAMDWHLILRTSAQMAQIAAACGEDYAIRHWTDAYSAIHYCEISRKD</sequence>
<dbReference type="GO" id="GO:0032259">
    <property type="term" value="P:methylation"/>
    <property type="evidence" value="ECO:0007669"/>
    <property type="project" value="UniProtKB-KW"/>
</dbReference>
<dbReference type="AlphaFoldDB" id="A0A7W6G926"/>
<accession>A0A7W6G926</accession>
<keyword evidence="1" id="KW-0808">Transferase</keyword>
<keyword evidence="2" id="KW-1185">Reference proteome</keyword>
<protein>
    <submittedName>
        <fullName evidence="1">SAM-dependent methyltransferase</fullName>
    </submittedName>
</protein>
<proteinExistence type="predicted"/>
<dbReference type="Proteomes" id="UP000548867">
    <property type="component" value="Unassembled WGS sequence"/>
</dbReference>
<reference evidence="1 2" key="1">
    <citation type="submission" date="2020-08" db="EMBL/GenBank/DDBJ databases">
        <title>Genomic Encyclopedia of Type Strains, Phase IV (KMG-IV): sequencing the most valuable type-strain genomes for metagenomic binning, comparative biology and taxonomic classification.</title>
        <authorList>
            <person name="Goeker M."/>
        </authorList>
    </citation>
    <scope>NUCLEOTIDE SEQUENCE [LARGE SCALE GENOMIC DNA]</scope>
    <source>
        <strain evidence="1 2">DSM 27057</strain>
    </source>
</reference>
<evidence type="ECO:0000313" key="2">
    <source>
        <dbReference type="Proteomes" id="UP000548867"/>
    </source>
</evidence>
<dbReference type="GO" id="GO:0008168">
    <property type="term" value="F:methyltransferase activity"/>
    <property type="evidence" value="ECO:0007669"/>
    <property type="project" value="UniProtKB-KW"/>
</dbReference>